<keyword evidence="6" id="KW-1185">Reference proteome</keyword>
<sequence>MTDSASRRLSAGDYFDEAMRVLEDSGFPALTAAGLCERLGATRGSFYHHFKNFDDFVAKFLDYWEERYSRDLIARPEAPDLWSQIDEQANLAIGLPHAAEAALRAWATVEPRVATAQRRVDELRRQGLAASLQRHGIPETQAAAFAAIAIAALAGIQVTRQPLDQSEMRAMYSELARALRQGGPS</sequence>
<dbReference type="Pfam" id="PF00440">
    <property type="entry name" value="TetR_N"/>
    <property type="match status" value="1"/>
</dbReference>
<dbReference type="EMBL" id="JAWLKH010000014">
    <property type="protein sequence ID" value="MDV6312932.1"/>
    <property type="molecule type" value="Genomic_DNA"/>
</dbReference>
<organism evidence="5 7">
    <name type="scientific">Gordonia amicalis</name>
    <dbReference type="NCBI Taxonomy" id="89053"/>
    <lineage>
        <taxon>Bacteria</taxon>
        <taxon>Bacillati</taxon>
        <taxon>Actinomycetota</taxon>
        <taxon>Actinomycetes</taxon>
        <taxon>Mycobacteriales</taxon>
        <taxon>Gordoniaceae</taxon>
        <taxon>Gordonia</taxon>
    </lineage>
</organism>
<evidence type="ECO:0000313" key="4">
    <source>
        <dbReference type="EMBL" id="MDV6307186.1"/>
    </source>
</evidence>
<dbReference type="PROSITE" id="PS50977">
    <property type="entry name" value="HTH_TETR_2"/>
    <property type="match status" value="1"/>
</dbReference>
<dbReference type="InterPro" id="IPR009057">
    <property type="entry name" value="Homeodomain-like_sf"/>
</dbReference>
<dbReference type="RefSeq" id="WP_024499114.1">
    <property type="nucleotide sequence ID" value="NZ_CP091855.1"/>
</dbReference>
<dbReference type="EMBL" id="JAWLKI010000006">
    <property type="protein sequence ID" value="MDV6307186.1"/>
    <property type="molecule type" value="Genomic_DNA"/>
</dbReference>
<name>A0AAE4UB58_9ACTN</name>
<evidence type="ECO:0000313" key="5">
    <source>
        <dbReference type="EMBL" id="MDV6312932.1"/>
    </source>
</evidence>
<evidence type="ECO:0000259" key="3">
    <source>
        <dbReference type="PROSITE" id="PS50977"/>
    </source>
</evidence>
<accession>A0AAE4UB58</accession>
<protein>
    <submittedName>
        <fullName evidence="5">Helix-turn-helix domain-containing protein</fullName>
    </submittedName>
</protein>
<evidence type="ECO:0000256" key="1">
    <source>
        <dbReference type="ARBA" id="ARBA00023125"/>
    </source>
</evidence>
<dbReference type="GO" id="GO:0003677">
    <property type="term" value="F:DNA binding"/>
    <property type="evidence" value="ECO:0007669"/>
    <property type="project" value="UniProtKB-UniRule"/>
</dbReference>
<reference evidence="5 6" key="1">
    <citation type="submission" date="2023-10" db="EMBL/GenBank/DDBJ databases">
        <title>Development of a sustainable strategy for remediation of hydrocarbon-contaminated territories based on the waste exchange concept.</title>
        <authorList>
            <person name="Krivoruchko A."/>
        </authorList>
    </citation>
    <scope>NUCLEOTIDE SEQUENCE</scope>
    <source>
        <strain evidence="4 6">IEGM 1266</strain>
        <strain evidence="5">IEGM 1279</strain>
    </source>
</reference>
<dbReference type="Proteomes" id="UP001185922">
    <property type="component" value="Unassembled WGS sequence"/>
</dbReference>
<feature type="domain" description="HTH tetR-type" evidence="3">
    <location>
        <begin position="8"/>
        <end position="68"/>
    </location>
</feature>
<dbReference type="InterPro" id="IPR001647">
    <property type="entry name" value="HTH_TetR"/>
</dbReference>
<dbReference type="Gene3D" id="1.10.357.10">
    <property type="entry name" value="Tetracycline Repressor, domain 2"/>
    <property type="match status" value="1"/>
</dbReference>
<dbReference type="SUPFAM" id="SSF46689">
    <property type="entry name" value="Homeodomain-like"/>
    <property type="match status" value="1"/>
</dbReference>
<keyword evidence="1 2" id="KW-0238">DNA-binding</keyword>
<evidence type="ECO:0000256" key="2">
    <source>
        <dbReference type="PROSITE-ProRule" id="PRU00335"/>
    </source>
</evidence>
<proteinExistence type="predicted"/>
<dbReference type="AlphaFoldDB" id="A0AAE4UB58"/>
<gene>
    <name evidence="4" type="ORF">R3P94_07540</name>
    <name evidence="5" type="ORF">R3Q15_13700</name>
</gene>
<evidence type="ECO:0000313" key="7">
    <source>
        <dbReference type="Proteomes" id="UP001185922"/>
    </source>
</evidence>
<comment type="caution">
    <text evidence="5">The sequence shown here is derived from an EMBL/GenBank/DDBJ whole genome shotgun (WGS) entry which is preliminary data.</text>
</comment>
<evidence type="ECO:0000313" key="6">
    <source>
        <dbReference type="Proteomes" id="UP001185779"/>
    </source>
</evidence>
<dbReference type="GeneID" id="77170796"/>
<dbReference type="Proteomes" id="UP001185779">
    <property type="component" value="Unassembled WGS sequence"/>
</dbReference>
<feature type="DNA-binding region" description="H-T-H motif" evidence="2">
    <location>
        <begin position="31"/>
        <end position="50"/>
    </location>
</feature>